<keyword evidence="3" id="KW-1185">Reference proteome</keyword>
<keyword evidence="1" id="KW-0472">Membrane</keyword>
<keyword evidence="1" id="KW-1133">Transmembrane helix</keyword>
<protein>
    <submittedName>
        <fullName evidence="2">Uncharacterized protein</fullName>
    </submittedName>
</protein>
<name>A0A418LXR3_9BACT</name>
<sequence>MKTLISERFAANGLLAVLSLVIVFHLLVLLHVIPYTIVWGGRLTSDTQMVRFELTSIAINAFMLVVVAIRAGLLRVNFLPLLINIALWLMAGLFAVNTVANLASLNEFEKLAFTPLTLLLAVFSLRLALTKHRPRSA</sequence>
<comment type="caution">
    <text evidence="2">The sequence shown here is derived from an EMBL/GenBank/DDBJ whole genome shotgun (WGS) entry which is preliminary data.</text>
</comment>
<dbReference type="AlphaFoldDB" id="A0A418LXR3"/>
<feature type="transmembrane region" description="Helical" evidence="1">
    <location>
        <begin position="49"/>
        <end position="69"/>
    </location>
</feature>
<accession>A0A418LXR3</accession>
<feature type="transmembrane region" description="Helical" evidence="1">
    <location>
        <begin position="112"/>
        <end position="129"/>
    </location>
</feature>
<reference evidence="2 3" key="1">
    <citation type="submission" date="2018-08" db="EMBL/GenBank/DDBJ databases">
        <title>Fibrisoma montanum sp. nov., isolated from Danxia mountain soil.</title>
        <authorList>
            <person name="Huang Y."/>
        </authorList>
    </citation>
    <scope>NUCLEOTIDE SEQUENCE [LARGE SCALE GENOMIC DNA]</scope>
    <source>
        <strain evidence="2 3">HYT19</strain>
    </source>
</reference>
<feature type="transmembrane region" description="Helical" evidence="1">
    <location>
        <begin position="81"/>
        <end position="100"/>
    </location>
</feature>
<gene>
    <name evidence="2" type="ORF">DYU11_30145</name>
</gene>
<dbReference type="EMBL" id="QXED01000014">
    <property type="protein sequence ID" value="RIV17971.1"/>
    <property type="molecule type" value="Genomic_DNA"/>
</dbReference>
<evidence type="ECO:0000313" key="3">
    <source>
        <dbReference type="Proteomes" id="UP000283523"/>
    </source>
</evidence>
<organism evidence="2 3">
    <name type="scientific">Fibrisoma montanum</name>
    <dbReference type="NCBI Taxonomy" id="2305895"/>
    <lineage>
        <taxon>Bacteria</taxon>
        <taxon>Pseudomonadati</taxon>
        <taxon>Bacteroidota</taxon>
        <taxon>Cytophagia</taxon>
        <taxon>Cytophagales</taxon>
        <taxon>Spirosomataceae</taxon>
        <taxon>Fibrisoma</taxon>
    </lineage>
</organism>
<dbReference type="RefSeq" id="WP_119671471.1">
    <property type="nucleotide sequence ID" value="NZ_QXED01000014.1"/>
</dbReference>
<dbReference type="Proteomes" id="UP000283523">
    <property type="component" value="Unassembled WGS sequence"/>
</dbReference>
<evidence type="ECO:0000313" key="2">
    <source>
        <dbReference type="EMBL" id="RIV17971.1"/>
    </source>
</evidence>
<feature type="transmembrane region" description="Helical" evidence="1">
    <location>
        <begin position="12"/>
        <end position="37"/>
    </location>
</feature>
<dbReference type="OrthoDB" id="2868029at2"/>
<keyword evidence="1" id="KW-0812">Transmembrane</keyword>
<proteinExistence type="predicted"/>
<evidence type="ECO:0000256" key="1">
    <source>
        <dbReference type="SAM" id="Phobius"/>
    </source>
</evidence>